<dbReference type="GO" id="GO:0003682">
    <property type="term" value="F:chromatin binding"/>
    <property type="evidence" value="ECO:0007669"/>
    <property type="project" value="TreeGrafter"/>
</dbReference>
<dbReference type="InterPro" id="IPR032739">
    <property type="entry name" value="MRNIP"/>
</dbReference>
<feature type="region of interest" description="Disordered" evidence="1">
    <location>
        <begin position="110"/>
        <end position="140"/>
    </location>
</feature>
<feature type="transmembrane region" description="Helical" evidence="2">
    <location>
        <begin position="244"/>
        <end position="262"/>
    </location>
</feature>
<reference evidence="4" key="1">
    <citation type="submission" date="2020-11" db="EMBL/GenBank/DDBJ databases">
        <authorList>
            <person name="Tran Van P."/>
        </authorList>
    </citation>
    <scope>NUCLEOTIDE SEQUENCE</scope>
</reference>
<proteinExistence type="predicted"/>
<gene>
    <name evidence="4" type="ORF">TSIB3V08_LOCUS5261</name>
</gene>
<dbReference type="EMBL" id="OC002014">
    <property type="protein sequence ID" value="CAD7261113.1"/>
    <property type="molecule type" value="Genomic_DNA"/>
</dbReference>
<sequence>MQVQIVKKSNKWECKMCGEKQSVKQVYGRGSGKDCRAHVQKLNELRLKKEEFIDPSLENCNYQNNECAFQSVDLEDGSLATKLCQQTPKLSNESDEPSYPMKRNSKWSEFLASGSSTSSDDDDDAMDQSHFKPHRGDNSRKIIKKQKIASRHGEQFKLENKWNNFASNASIVAFTLDLIVAGTGGSVSSAVARCFSIDSAMPFAFSKGGRFSSRWHRSCCRSLVSSSTFTRAVVMGVVVMGRSFCIKVEFNCFLLFIAFLRVCRVGSLLSVKFCELIISFCLLLNNFIFLVHI</sequence>
<keyword evidence="2" id="KW-1133">Transmembrane helix</keyword>
<evidence type="ECO:0000313" key="4">
    <source>
        <dbReference type="EMBL" id="CAD7261113.1"/>
    </source>
</evidence>
<dbReference type="PANTHER" id="PTHR15863:SF2">
    <property type="entry name" value="MRN COMPLEX-INTERACTING PROTEIN"/>
    <property type="match status" value="1"/>
</dbReference>
<feature type="compositionally biased region" description="Basic and acidic residues" evidence="1">
    <location>
        <begin position="127"/>
        <end position="140"/>
    </location>
</feature>
<evidence type="ECO:0000256" key="2">
    <source>
        <dbReference type="SAM" id="Phobius"/>
    </source>
</evidence>
<dbReference type="AlphaFoldDB" id="A0A7R9FZU1"/>
<feature type="transmembrane region" description="Helical" evidence="2">
    <location>
        <begin position="268"/>
        <end position="291"/>
    </location>
</feature>
<keyword evidence="2" id="KW-0812">Transmembrane</keyword>
<dbReference type="InterPro" id="IPR049472">
    <property type="entry name" value="MRNIP_N"/>
</dbReference>
<keyword evidence="2" id="KW-0472">Membrane</keyword>
<accession>A0A7R9FZU1</accession>
<organism evidence="4">
    <name type="scientific">Timema shepardi</name>
    <name type="common">Walking stick</name>
    <dbReference type="NCBI Taxonomy" id="629360"/>
    <lineage>
        <taxon>Eukaryota</taxon>
        <taxon>Metazoa</taxon>
        <taxon>Ecdysozoa</taxon>
        <taxon>Arthropoda</taxon>
        <taxon>Hexapoda</taxon>
        <taxon>Insecta</taxon>
        <taxon>Pterygota</taxon>
        <taxon>Neoptera</taxon>
        <taxon>Polyneoptera</taxon>
        <taxon>Phasmatodea</taxon>
        <taxon>Timematodea</taxon>
        <taxon>Timematoidea</taxon>
        <taxon>Timematidae</taxon>
        <taxon>Timema</taxon>
    </lineage>
</organism>
<name>A0A7R9FZU1_TIMSH</name>
<evidence type="ECO:0000256" key="1">
    <source>
        <dbReference type="SAM" id="MobiDB-lite"/>
    </source>
</evidence>
<dbReference type="GO" id="GO:0005634">
    <property type="term" value="C:nucleus"/>
    <property type="evidence" value="ECO:0007669"/>
    <property type="project" value="TreeGrafter"/>
</dbReference>
<feature type="domain" description="MRN complex-interacting protein N-terminal" evidence="3">
    <location>
        <begin position="1"/>
        <end position="110"/>
    </location>
</feature>
<evidence type="ECO:0000259" key="3">
    <source>
        <dbReference type="Pfam" id="PF15749"/>
    </source>
</evidence>
<dbReference type="GO" id="GO:0007095">
    <property type="term" value="P:mitotic G2 DNA damage checkpoint signaling"/>
    <property type="evidence" value="ECO:0007669"/>
    <property type="project" value="TreeGrafter"/>
</dbReference>
<dbReference type="PANTHER" id="PTHR15863">
    <property type="entry name" value="MRN COMPLEX-INTERACTING PROTEIN"/>
    <property type="match status" value="1"/>
</dbReference>
<dbReference type="Pfam" id="PF15749">
    <property type="entry name" value="MRNIP"/>
    <property type="match status" value="1"/>
</dbReference>
<protein>
    <recommendedName>
        <fullName evidence="3">MRN complex-interacting protein N-terminal domain-containing protein</fullName>
    </recommendedName>
</protein>